<proteinExistence type="predicted"/>
<gene>
    <name evidence="1" type="ORF">L6452_21485</name>
</gene>
<keyword evidence="2" id="KW-1185">Reference proteome</keyword>
<protein>
    <submittedName>
        <fullName evidence="1">Uncharacterized protein</fullName>
    </submittedName>
</protein>
<dbReference type="Proteomes" id="UP001055879">
    <property type="component" value="Linkage Group LG07"/>
</dbReference>
<reference evidence="1 2" key="2">
    <citation type="journal article" date="2022" name="Mol. Ecol. Resour.">
        <title>The genomes of chicory, endive, great burdock and yacon provide insights into Asteraceae paleo-polyploidization history and plant inulin production.</title>
        <authorList>
            <person name="Fan W."/>
            <person name="Wang S."/>
            <person name="Wang H."/>
            <person name="Wang A."/>
            <person name="Jiang F."/>
            <person name="Liu H."/>
            <person name="Zhao H."/>
            <person name="Xu D."/>
            <person name="Zhang Y."/>
        </authorList>
    </citation>
    <scope>NUCLEOTIDE SEQUENCE [LARGE SCALE GENOMIC DNA]</scope>
    <source>
        <strain evidence="2">cv. Niubang</strain>
    </source>
</reference>
<evidence type="ECO:0000313" key="1">
    <source>
        <dbReference type="EMBL" id="KAI3714529.1"/>
    </source>
</evidence>
<comment type="caution">
    <text evidence="1">The sequence shown here is derived from an EMBL/GenBank/DDBJ whole genome shotgun (WGS) entry which is preliminary data.</text>
</comment>
<name>A0ACB9AWR0_ARCLA</name>
<evidence type="ECO:0000313" key="2">
    <source>
        <dbReference type="Proteomes" id="UP001055879"/>
    </source>
</evidence>
<accession>A0ACB9AWR0</accession>
<sequence length="66" mass="7946">MGFGYRVTESELDCILDCANHLLRVTRNVLTQCNARYISIRMFYFIFLFIIRFCVVKSIVFFYKFV</sequence>
<organism evidence="1 2">
    <name type="scientific">Arctium lappa</name>
    <name type="common">Greater burdock</name>
    <name type="synonym">Lappa major</name>
    <dbReference type="NCBI Taxonomy" id="4217"/>
    <lineage>
        <taxon>Eukaryota</taxon>
        <taxon>Viridiplantae</taxon>
        <taxon>Streptophyta</taxon>
        <taxon>Embryophyta</taxon>
        <taxon>Tracheophyta</taxon>
        <taxon>Spermatophyta</taxon>
        <taxon>Magnoliopsida</taxon>
        <taxon>eudicotyledons</taxon>
        <taxon>Gunneridae</taxon>
        <taxon>Pentapetalae</taxon>
        <taxon>asterids</taxon>
        <taxon>campanulids</taxon>
        <taxon>Asterales</taxon>
        <taxon>Asteraceae</taxon>
        <taxon>Carduoideae</taxon>
        <taxon>Cardueae</taxon>
        <taxon>Arctiinae</taxon>
        <taxon>Arctium</taxon>
    </lineage>
</organism>
<reference evidence="2" key="1">
    <citation type="journal article" date="2022" name="Mol. Ecol. Resour.">
        <title>The genomes of chicory, endive, great burdock and yacon provide insights into Asteraceae palaeo-polyploidization history and plant inulin production.</title>
        <authorList>
            <person name="Fan W."/>
            <person name="Wang S."/>
            <person name="Wang H."/>
            <person name="Wang A."/>
            <person name="Jiang F."/>
            <person name="Liu H."/>
            <person name="Zhao H."/>
            <person name="Xu D."/>
            <person name="Zhang Y."/>
        </authorList>
    </citation>
    <scope>NUCLEOTIDE SEQUENCE [LARGE SCALE GENOMIC DNA]</scope>
    <source>
        <strain evidence="2">cv. Niubang</strain>
    </source>
</reference>
<dbReference type="EMBL" id="CM042053">
    <property type="protein sequence ID" value="KAI3714529.1"/>
    <property type="molecule type" value="Genomic_DNA"/>
</dbReference>